<accession>A0AA38P129</accession>
<evidence type="ECO:0000313" key="3">
    <source>
        <dbReference type="Proteomes" id="UP001163846"/>
    </source>
</evidence>
<reference evidence="2" key="1">
    <citation type="submission" date="2022-08" db="EMBL/GenBank/DDBJ databases">
        <authorList>
            <consortium name="DOE Joint Genome Institute"/>
            <person name="Min B."/>
            <person name="Riley R."/>
            <person name="Sierra-Patev S."/>
            <person name="Naranjo-Ortiz M."/>
            <person name="Looney B."/>
            <person name="Konkel Z."/>
            <person name="Slot J.C."/>
            <person name="Sakamoto Y."/>
            <person name="Steenwyk J.L."/>
            <person name="Rokas A."/>
            <person name="Carro J."/>
            <person name="Camarero S."/>
            <person name="Ferreira P."/>
            <person name="Molpeceres G."/>
            <person name="Ruiz-Duenas F.J."/>
            <person name="Serrano A."/>
            <person name="Henrissat B."/>
            <person name="Drula E."/>
            <person name="Hughes K.W."/>
            <person name="Mata J.L."/>
            <person name="Ishikawa N.K."/>
            <person name="Vargas-Isla R."/>
            <person name="Ushijima S."/>
            <person name="Smith C.A."/>
            <person name="Ahrendt S."/>
            <person name="Andreopoulos W."/>
            <person name="He G."/>
            <person name="Labutti K."/>
            <person name="Lipzen A."/>
            <person name="Ng V."/>
            <person name="Sandor L."/>
            <person name="Barry K."/>
            <person name="Martinez A.T."/>
            <person name="Xiao Y."/>
            <person name="Gibbons J.G."/>
            <person name="Terashima K."/>
            <person name="Hibbett D.S."/>
            <person name="Grigoriev I.V."/>
        </authorList>
    </citation>
    <scope>NUCLEOTIDE SEQUENCE</scope>
    <source>
        <strain evidence="2">TFB9207</strain>
    </source>
</reference>
<organism evidence="2 3">
    <name type="scientific">Lentinula raphanica</name>
    <dbReference type="NCBI Taxonomy" id="153919"/>
    <lineage>
        <taxon>Eukaryota</taxon>
        <taxon>Fungi</taxon>
        <taxon>Dikarya</taxon>
        <taxon>Basidiomycota</taxon>
        <taxon>Agaricomycotina</taxon>
        <taxon>Agaricomycetes</taxon>
        <taxon>Agaricomycetidae</taxon>
        <taxon>Agaricales</taxon>
        <taxon>Marasmiineae</taxon>
        <taxon>Omphalotaceae</taxon>
        <taxon>Lentinula</taxon>
    </lineage>
</organism>
<proteinExistence type="predicted"/>
<sequence>MFRIRWPNSHYVLDLEGYRSDKDGTTVSLASRVSRYASDVHLQIQLVYEQGPPQPCQVSRRFKEVESSVAIAGLETNLVANESIFDLKSISDDFKESQYGSSDFDSEDESDDEFHDASEDRHNLERIVDFPGHTSQTEPGEIMHTGAAGVMKAISRVDEVYSKDSEKCRKRLQKSWSNSMAVTRTTSTVYSVSKGALSTGKK</sequence>
<protein>
    <submittedName>
        <fullName evidence="2">Uncharacterized protein</fullName>
    </submittedName>
</protein>
<gene>
    <name evidence="2" type="ORF">F5878DRAFT_367938</name>
</gene>
<dbReference type="AlphaFoldDB" id="A0AA38P129"/>
<name>A0AA38P129_9AGAR</name>
<feature type="region of interest" description="Disordered" evidence="1">
    <location>
        <begin position="98"/>
        <end position="121"/>
    </location>
</feature>
<evidence type="ECO:0000256" key="1">
    <source>
        <dbReference type="SAM" id="MobiDB-lite"/>
    </source>
</evidence>
<dbReference type="EMBL" id="MU806554">
    <property type="protein sequence ID" value="KAJ3834281.1"/>
    <property type="molecule type" value="Genomic_DNA"/>
</dbReference>
<keyword evidence="3" id="KW-1185">Reference proteome</keyword>
<comment type="caution">
    <text evidence="2">The sequence shown here is derived from an EMBL/GenBank/DDBJ whole genome shotgun (WGS) entry which is preliminary data.</text>
</comment>
<dbReference type="Proteomes" id="UP001163846">
    <property type="component" value="Unassembled WGS sequence"/>
</dbReference>
<evidence type="ECO:0000313" key="2">
    <source>
        <dbReference type="EMBL" id="KAJ3834281.1"/>
    </source>
</evidence>
<feature type="compositionally biased region" description="Acidic residues" evidence="1">
    <location>
        <begin position="104"/>
        <end position="114"/>
    </location>
</feature>